<dbReference type="Gene3D" id="2.60.40.10">
    <property type="entry name" value="Immunoglobulins"/>
    <property type="match status" value="1"/>
</dbReference>
<protein>
    <submittedName>
        <fullName evidence="3">Uncharacterized protein</fullName>
    </submittedName>
</protein>
<proteinExistence type="predicted"/>
<dbReference type="Proteomes" id="UP000177187">
    <property type="component" value="Unassembled WGS sequence"/>
</dbReference>
<dbReference type="InterPro" id="IPR013783">
    <property type="entry name" value="Ig-like_fold"/>
</dbReference>
<dbReference type="STRING" id="1817816.A2Y64_09305"/>
<feature type="region of interest" description="Disordered" evidence="1">
    <location>
        <begin position="182"/>
        <end position="209"/>
    </location>
</feature>
<organism evidence="3 4">
    <name type="scientific">Candidatus Coatesbacteria bacterium RBG_13_66_14</name>
    <dbReference type="NCBI Taxonomy" id="1817816"/>
    <lineage>
        <taxon>Bacteria</taxon>
        <taxon>Candidatus Coatesiibacteriota</taxon>
    </lineage>
</organism>
<feature type="region of interest" description="Disordered" evidence="1">
    <location>
        <begin position="118"/>
        <end position="164"/>
    </location>
</feature>
<accession>A0A1F5EXF9</accession>
<name>A0A1F5EXF9_9BACT</name>
<dbReference type="SUPFAM" id="SSF49478">
    <property type="entry name" value="Cna protein B-type domain"/>
    <property type="match status" value="1"/>
</dbReference>
<gene>
    <name evidence="3" type="ORF">A2Y64_09305</name>
</gene>
<reference evidence="3 4" key="1">
    <citation type="journal article" date="2016" name="Nat. Commun.">
        <title>Thousands of microbial genomes shed light on interconnected biogeochemical processes in an aquifer system.</title>
        <authorList>
            <person name="Anantharaman K."/>
            <person name="Brown C.T."/>
            <person name="Hug L.A."/>
            <person name="Sharon I."/>
            <person name="Castelle C.J."/>
            <person name="Probst A.J."/>
            <person name="Thomas B.C."/>
            <person name="Singh A."/>
            <person name="Wilkins M.J."/>
            <person name="Karaoz U."/>
            <person name="Brodie E.L."/>
            <person name="Williams K.H."/>
            <person name="Hubbard S.S."/>
            <person name="Banfield J.F."/>
        </authorList>
    </citation>
    <scope>NUCLEOTIDE SEQUENCE [LARGE SCALE GENOMIC DNA]</scope>
</reference>
<dbReference type="AlphaFoldDB" id="A0A1F5EXF9"/>
<evidence type="ECO:0000313" key="4">
    <source>
        <dbReference type="Proteomes" id="UP000177187"/>
    </source>
</evidence>
<feature type="compositionally biased region" description="Basic and acidic residues" evidence="1">
    <location>
        <begin position="191"/>
        <end position="205"/>
    </location>
</feature>
<comment type="caution">
    <text evidence="3">The sequence shown here is derived from an EMBL/GenBank/DDBJ whole genome shotgun (WGS) entry which is preliminary data.</text>
</comment>
<evidence type="ECO:0000313" key="3">
    <source>
        <dbReference type="EMBL" id="OGD72118.1"/>
    </source>
</evidence>
<keyword evidence="2" id="KW-0732">Signal</keyword>
<feature type="chain" id="PRO_5009518457" evidence="2">
    <location>
        <begin position="24"/>
        <end position="402"/>
    </location>
</feature>
<evidence type="ECO:0000256" key="1">
    <source>
        <dbReference type="SAM" id="MobiDB-lite"/>
    </source>
</evidence>
<evidence type="ECO:0000256" key="2">
    <source>
        <dbReference type="SAM" id="SignalP"/>
    </source>
</evidence>
<dbReference type="EMBL" id="MFAF01000131">
    <property type="protein sequence ID" value="OGD72118.1"/>
    <property type="molecule type" value="Genomic_DNA"/>
</dbReference>
<feature type="compositionally biased region" description="Low complexity" evidence="1">
    <location>
        <begin position="143"/>
        <end position="155"/>
    </location>
</feature>
<sequence>MHPFSRPAFAYALAALTVGPAFARTEVSGQTYTNTDYGFQVTAPAGWTVTANVGAALVLLESPDGQSNFRAYGKLLAGLTSPGEHRRVSKSQYGIRGRETTVQALIESWEGREPVYLPMPGGAAPETVGPGPLEGEALPEGSPETGPTTAAPPEAGADDDPDAGEVLVGDLTVMEALVMLQGTTGAPYADPETRGRRRETEKDEPAEASDPLAAVLAELAEAKPYLAVYEQELADPVTGEVRRTTQLACFVLRNMVGYTFVAGMPSDRFEENLWDMTGIFQSLQIPSLQGGSFSSAGALSMDPQTTGVVVGKVLVRGTPVPGATVLLYRTEEDYRAGRVYKTGTSNFVGEFQLIGVPPGTYFLLEATADLGGEILTTYLPVTQIKVQRGFGSFYNLELDQAQ</sequence>
<feature type="signal peptide" evidence="2">
    <location>
        <begin position="1"/>
        <end position="23"/>
    </location>
</feature>